<protein>
    <submittedName>
        <fullName evidence="8">Succinoglycan biosynthesis transport protein ExoP</fullName>
    </submittedName>
</protein>
<evidence type="ECO:0000256" key="2">
    <source>
        <dbReference type="ARBA" id="ARBA00022475"/>
    </source>
</evidence>
<organism evidence="8 9">
    <name type="scientific">Bradyrhizobium algeriense</name>
    <dbReference type="NCBI Taxonomy" id="634784"/>
    <lineage>
        <taxon>Bacteria</taxon>
        <taxon>Pseudomonadati</taxon>
        <taxon>Pseudomonadota</taxon>
        <taxon>Alphaproteobacteria</taxon>
        <taxon>Hyphomicrobiales</taxon>
        <taxon>Nitrobacteraceae</taxon>
        <taxon>Bradyrhizobium</taxon>
    </lineage>
</organism>
<evidence type="ECO:0000313" key="8">
    <source>
        <dbReference type="EMBL" id="MEH2557419.1"/>
    </source>
</evidence>
<dbReference type="EMBL" id="JAZHRV010000001">
    <property type="protein sequence ID" value="MEH2557419.1"/>
    <property type="molecule type" value="Genomic_DNA"/>
</dbReference>
<comment type="subcellular location">
    <subcellularLocation>
        <location evidence="1">Cell membrane</location>
        <topology evidence="1">Multi-pass membrane protein</topology>
    </subcellularLocation>
</comment>
<dbReference type="InterPro" id="IPR003856">
    <property type="entry name" value="LPS_length_determ_N"/>
</dbReference>
<dbReference type="PANTHER" id="PTHR32309:SF13">
    <property type="entry name" value="FERRIC ENTEROBACTIN TRANSPORT PROTEIN FEPE"/>
    <property type="match status" value="1"/>
</dbReference>
<dbReference type="Proteomes" id="UP001364224">
    <property type="component" value="Unassembled WGS sequence"/>
</dbReference>
<keyword evidence="9" id="KW-1185">Reference proteome</keyword>
<evidence type="ECO:0000256" key="4">
    <source>
        <dbReference type="ARBA" id="ARBA00022989"/>
    </source>
</evidence>
<keyword evidence="5 6" id="KW-0472">Membrane</keyword>
<dbReference type="InterPro" id="IPR027417">
    <property type="entry name" value="P-loop_NTPase"/>
</dbReference>
<name>A0ABU8BFU7_9BRAD</name>
<dbReference type="Gene3D" id="3.40.50.300">
    <property type="entry name" value="P-loop containing nucleotide triphosphate hydrolases"/>
    <property type="match status" value="1"/>
</dbReference>
<reference evidence="8 9" key="1">
    <citation type="submission" date="2024-02" db="EMBL/GenBank/DDBJ databases">
        <title>Adaptive strategies in a cosmopolitan and abundant soil bacterium.</title>
        <authorList>
            <person name="Carini P."/>
        </authorList>
    </citation>
    <scope>NUCLEOTIDE SEQUENCE [LARGE SCALE GENOMIC DNA]</scope>
    <source>
        <strain evidence="8 9">AZCC 1608</strain>
    </source>
</reference>
<dbReference type="SUPFAM" id="SSF52540">
    <property type="entry name" value="P-loop containing nucleoside triphosphate hydrolases"/>
    <property type="match status" value="1"/>
</dbReference>
<accession>A0ABU8BFU7</accession>
<evidence type="ECO:0000313" key="9">
    <source>
        <dbReference type="Proteomes" id="UP001364224"/>
    </source>
</evidence>
<evidence type="ECO:0000256" key="1">
    <source>
        <dbReference type="ARBA" id="ARBA00004651"/>
    </source>
</evidence>
<evidence type="ECO:0000256" key="6">
    <source>
        <dbReference type="SAM" id="Phobius"/>
    </source>
</evidence>
<feature type="transmembrane region" description="Helical" evidence="6">
    <location>
        <begin position="30"/>
        <end position="53"/>
    </location>
</feature>
<dbReference type="RefSeq" id="WP_334483596.1">
    <property type="nucleotide sequence ID" value="NZ_JAZHRV010000001.1"/>
</dbReference>
<feature type="domain" description="Polysaccharide chain length determinant N-terminal" evidence="7">
    <location>
        <begin position="19"/>
        <end position="104"/>
    </location>
</feature>
<keyword evidence="3 6" id="KW-0812">Transmembrane</keyword>
<comment type="caution">
    <text evidence="8">The sequence shown here is derived from an EMBL/GenBank/DDBJ whole genome shotgun (WGS) entry which is preliminary data.</text>
</comment>
<dbReference type="InterPro" id="IPR050445">
    <property type="entry name" value="Bact_polysacc_biosynth/exp"/>
</dbReference>
<keyword evidence="2" id="KW-1003">Cell membrane</keyword>
<evidence type="ECO:0000256" key="5">
    <source>
        <dbReference type="ARBA" id="ARBA00023136"/>
    </source>
</evidence>
<evidence type="ECO:0000259" key="7">
    <source>
        <dbReference type="Pfam" id="PF02706"/>
    </source>
</evidence>
<dbReference type="Pfam" id="PF02706">
    <property type="entry name" value="Wzz"/>
    <property type="match status" value="1"/>
</dbReference>
<gene>
    <name evidence="8" type="ORF">V1286_004948</name>
</gene>
<dbReference type="PANTHER" id="PTHR32309">
    <property type="entry name" value="TYROSINE-PROTEIN KINASE"/>
    <property type="match status" value="1"/>
</dbReference>
<proteinExistence type="predicted"/>
<sequence length="589" mass="63603">MRQPHYPESNDKVFGVWDIAAFLLENRKTIAAFIAATVSAAVVYLLLATPIFVATTSVIIDPNRGAELFNAAPMPPTMTSDQSRVESQMEVIKSDRVANSVISRLKLEQRTEFATGPSLFQTVLARLTPTSTASAAGEAGPPDTTEFREVASRFAGKLSTKRIGQSLVIEIAFSSADPNSSAEIANEIAESFIRTIVEAKSKLAEEQGKWLSERLETLQQQAFEAARRVNRFRSVGDSLSSQDARAKLEELESIATSYRKMYDDFQRQYNETLQRISYPDADVRIISRASAPLGKSSPRTSLVLAFAVVLGGLSGTAFAAVRLTGDRAVRSLAQLNTNVGIAPLGAINDLSEAGIWREGKLRWFSRSAAARDAAGTLSRIAAGRLSASVKTDLRRLRTTIASLTANPDVLCIGVIACCEGEGSTTVAACLANEYARSGARTILVDSCADSRTLSQELAAGTTTKSQPDGRQESERAVGPGALALALLPSAESYLEPGETNRLLMERTTEVLTQSRLEFERIIVDLPALLSSDHWKLLSSHIDQVIIVVDFGKTTVDQARDGVIELNLAGRKVLGAVLNRVPAIARKTWS</sequence>
<keyword evidence="4 6" id="KW-1133">Transmembrane helix</keyword>
<evidence type="ECO:0000256" key="3">
    <source>
        <dbReference type="ARBA" id="ARBA00022692"/>
    </source>
</evidence>